<accession>A0A430BRJ3</accession>
<sequence length="74" mass="8205">MRAKMFGGHIKAETFRLIDTTIYFAGFIGFFLYALPEWGLVGGTLAFAAYCLIAIPTLAFLQTRLKIAPSRLDS</sequence>
<dbReference type="AlphaFoldDB" id="A0A430BRJ3"/>
<keyword evidence="1" id="KW-0812">Transmembrane</keyword>
<dbReference type="EMBL" id="QRAL01000020">
    <property type="protein sequence ID" value="RSU55260.1"/>
    <property type="molecule type" value="Genomic_DNA"/>
</dbReference>
<dbReference type="Proteomes" id="UP000287401">
    <property type="component" value="Unassembled WGS sequence"/>
</dbReference>
<keyword evidence="1" id="KW-0472">Membrane</keyword>
<evidence type="ECO:0000256" key="1">
    <source>
        <dbReference type="SAM" id="Phobius"/>
    </source>
</evidence>
<feature type="transmembrane region" description="Helical" evidence="1">
    <location>
        <begin position="40"/>
        <end position="61"/>
    </location>
</feature>
<organism evidence="2 3">
    <name type="scientific">Sphingobium yanoikuyae</name>
    <name type="common">Sphingomonas yanoikuyae</name>
    <dbReference type="NCBI Taxonomy" id="13690"/>
    <lineage>
        <taxon>Bacteria</taxon>
        <taxon>Pseudomonadati</taxon>
        <taxon>Pseudomonadota</taxon>
        <taxon>Alphaproteobacteria</taxon>
        <taxon>Sphingomonadales</taxon>
        <taxon>Sphingomonadaceae</taxon>
        <taxon>Sphingobium</taxon>
    </lineage>
</organism>
<feature type="transmembrane region" description="Helical" evidence="1">
    <location>
        <begin position="14"/>
        <end position="34"/>
    </location>
</feature>
<proteinExistence type="predicted"/>
<gene>
    <name evidence="2" type="ORF">DAH51_17055</name>
</gene>
<keyword evidence="1" id="KW-1133">Transmembrane helix</keyword>
<reference evidence="2 3" key="1">
    <citation type="submission" date="2018-07" db="EMBL/GenBank/DDBJ databases">
        <title>Genomic and Epidemiologic Investigation of an Indolent Hospital Outbreak.</title>
        <authorList>
            <person name="Johnson R.C."/>
            <person name="Deming C."/>
            <person name="Conlan S."/>
            <person name="Zellmer C.J."/>
            <person name="Michelin A.V."/>
            <person name="Lee-Lin S."/>
            <person name="Thomas P.J."/>
            <person name="Park M."/>
            <person name="Weingarten R.A."/>
            <person name="Less J."/>
            <person name="Dekker J.P."/>
            <person name="Frank K.M."/>
            <person name="Musser K.A."/>
            <person name="Mcquiston J.R."/>
            <person name="Henderson D.K."/>
            <person name="Lau A.F."/>
            <person name="Palmore T.N."/>
            <person name="Segre J.A."/>
        </authorList>
    </citation>
    <scope>NUCLEOTIDE SEQUENCE [LARGE SCALE GENOMIC DNA]</scope>
    <source>
        <strain evidence="2 3">SK-NIH.Env6_1116</strain>
    </source>
</reference>
<evidence type="ECO:0000313" key="2">
    <source>
        <dbReference type="EMBL" id="RSU55260.1"/>
    </source>
</evidence>
<protein>
    <submittedName>
        <fullName evidence="2">Uncharacterized protein</fullName>
    </submittedName>
</protein>
<evidence type="ECO:0000313" key="3">
    <source>
        <dbReference type="Proteomes" id="UP000287401"/>
    </source>
</evidence>
<dbReference type="RefSeq" id="WP_125999054.1">
    <property type="nucleotide sequence ID" value="NZ_QRAL01000020.1"/>
</dbReference>
<name>A0A430BRJ3_SPHYA</name>
<comment type="caution">
    <text evidence="2">The sequence shown here is derived from an EMBL/GenBank/DDBJ whole genome shotgun (WGS) entry which is preliminary data.</text>
</comment>